<keyword evidence="4 7" id="KW-0689">Ribosomal protein</keyword>
<evidence type="ECO:0000256" key="1">
    <source>
        <dbReference type="ARBA" id="ARBA00007634"/>
    </source>
</evidence>
<gene>
    <name evidence="7 9" type="primary">rpsT</name>
    <name evidence="9" type="ORF">HYR64_10300</name>
</gene>
<dbReference type="HAMAP" id="MF_00500">
    <property type="entry name" value="Ribosomal_bS20"/>
    <property type="match status" value="1"/>
</dbReference>
<evidence type="ECO:0000256" key="3">
    <source>
        <dbReference type="ARBA" id="ARBA00022884"/>
    </source>
</evidence>
<keyword evidence="5 7" id="KW-0687">Ribonucleoprotein</keyword>
<dbReference type="InterPro" id="IPR036510">
    <property type="entry name" value="Ribosomal_bS20_sf"/>
</dbReference>
<organism evidence="9 10">
    <name type="scientific">Fimbriimonas ginsengisoli</name>
    <dbReference type="NCBI Taxonomy" id="1005039"/>
    <lineage>
        <taxon>Bacteria</taxon>
        <taxon>Bacillati</taxon>
        <taxon>Armatimonadota</taxon>
        <taxon>Fimbriimonadia</taxon>
        <taxon>Fimbriimonadales</taxon>
        <taxon>Fimbriimonadaceae</taxon>
        <taxon>Fimbriimonas</taxon>
    </lineage>
</organism>
<evidence type="ECO:0000256" key="2">
    <source>
        <dbReference type="ARBA" id="ARBA00022730"/>
    </source>
</evidence>
<protein>
    <recommendedName>
        <fullName evidence="6 7">Small ribosomal subunit protein bS20</fullName>
    </recommendedName>
</protein>
<dbReference type="NCBIfam" id="TIGR00029">
    <property type="entry name" value="S20"/>
    <property type="match status" value="1"/>
</dbReference>
<comment type="function">
    <text evidence="7">Binds directly to 16S ribosomal RNA.</text>
</comment>
<dbReference type="GO" id="GO:0070181">
    <property type="term" value="F:small ribosomal subunit rRNA binding"/>
    <property type="evidence" value="ECO:0007669"/>
    <property type="project" value="TreeGrafter"/>
</dbReference>
<name>A0A931PUK1_FIMGI</name>
<feature type="compositionally biased region" description="Low complexity" evidence="8">
    <location>
        <begin position="82"/>
        <end position="131"/>
    </location>
</feature>
<dbReference type="AlphaFoldDB" id="A0A931PUK1"/>
<dbReference type="GO" id="GO:0006412">
    <property type="term" value="P:translation"/>
    <property type="evidence" value="ECO:0007669"/>
    <property type="project" value="UniProtKB-UniRule"/>
</dbReference>
<dbReference type="Gene3D" id="1.20.58.110">
    <property type="entry name" value="Ribosomal protein S20"/>
    <property type="match status" value="1"/>
</dbReference>
<dbReference type="Pfam" id="PF01649">
    <property type="entry name" value="Ribosomal_S20p"/>
    <property type="match status" value="1"/>
</dbReference>
<feature type="region of interest" description="Disordered" evidence="8">
    <location>
        <begin position="1"/>
        <end position="22"/>
    </location>
</feature>
<dbReference type="PANTHER" id="PTHR33398:SF1">
    <property type="entry name" value="SMALL RIBOSOMAL SUBUNIT PROTEIN BS20C"/>
    <property type="match status" value="1"/>
</dbReference>
<evidence type="ECO:0000256" key="6">
    <source>
        <dbReference type="ARBA" id="ARBA00035136"/>
    </source>
</evidence>
<evidence type="ECO:0000256" key="8">
    <source>
        <dbReference type="SAM" id="MobiDB-lite"/>
    </source>
</evidence>
<feature type="region of interest" description="Disordered" evidence="8">
    <location>
        <begin position="79"/>
        <end position="138"/>
    </location>
</feature>
<dbReference type="Proteomes" id="UP000727962">
    <property type="component" value="Unassembled WGS sequence"/>
</dbReference>
<dbReference type="GO" id="GO:0005829">
    <property type="term" value="C:cytosol"/>
    <property type="evidence" value="ECO:0007669"/>
    <property type="project" value="TreeGrafter"/>
</dbReference>
<evidence type="ECO:0000256" key="4">
    <source>
        <dbReference type="ARBA" id="ARBA00022980"/>
    </source>
</evidence>
<dbReference type="GO" id="GO:0015935">
    <property type="term" value="C:small ribosomal subunit"/>
    <property type="evidence" value="ECO:0007669"/>
    <property type="project" value="TreeGrafter"/>
</dbReference>
<comment type="caution">
    <text evidence="9">The sequence shown here is derived from an EMBL/GenBank/DDBJ whole genome shotgun (WGS) entry which is preliminary data.</text>
</comment>
<evidence type="ECO:0000256" key="5">
    <source>
        <dbReference type="ARBA" id="ARBA00023274"/>
    </source>
</evidence>
<reference evidence="9" key="1">
    <citation type="submission" date="2020-07" db="EMBL/GenBank/DDBJ databases">
        <title>Huge and variable diversity of episymbiotic CPR bacteria and DPANN archaea in groundwater ecosystems.</title>
        <authorList>
            <person name="He C.Y."/>
            <person name="Keren R."/>
            <person name="Whittaker M."/>
            <person name="Farag I.F."/>
            <person name="Doudna J."/>
            <person name="Cate J.H.D."/>
            <person name="Banfield J.F."/>
        </authorList>
    </citation>
    <scope>NUCLEOTIDE SEQUENCE</scope>
    <source>
        <strain evidence="9">NC_groundwater_17_Pr7_B-0.1um_64_12</strain>
    </source>
</reference>
<evidence type="ECO:0000313" key="10">
    <source>
        <dbReference type="Proteomes" id="UP000727962"/>
    </source>
</evidence>
<dbReference type="PANTHER" id="PTHR33398">
    <property type="entry name" value="30S RIBOSOMAL PROTEIN S20"/>
    <property type="match status" value="1"/>
</dbReference>
<dbReference type="EMBL" id="JACOSL010000064">
    <property type="protein sequence ID" value="MBI1757483.1"/>
    <property type="molecule type" value="Genomic_DNA"/>
</dbReference>
<evidence type="ECO:0000313" key="9">
    <source>
        <dbReference type="EMBL" id="MBI1757483.1"/>
    </source>
</evidence>
<accession>A0A931PUK1</accession>
<comment type="similarity">
    <text evidence="1 7">Belongs to the bacterial ribosomal protein bS20 family.</text>
</comment>
<proteinExistence type="inferred from homology"/>
<evidence type="ECO:0000256" key="7">
    <source>
        <dbReference type="HAMAP-Rule" id="MF_00500"/>
    </source>
</evidence>
<dbReference type="InterPro" id="IPR002583">
    <property type="entry name" value="Ribosomal_bS20"/>
</dbReference>
<keyword evidence="2 7" id="KW-0699">rRNA-binding</keyword>
<dbReference type="SUPFAM" id="SSF46992">
    <property type="entry name" value="Ribosomal protein S20"/>
    <property type="match status" value="1"/>
</dbReference>
<sequence length="138" mass="14430">MANKRSSKKDLRRIAKRRVRNQGTMTALKTYVKKARSAIASGDGHAAVITLSSALDKAAQRGIIHKNQAARRKSRIARLANGAPAAPKEVVKKAPGAKAESKPAARVAKGPAKPKAAAKPVAAKKSPAAKPAAKKKSE</sequence>
<dbReference type="GO" id="GO:0003735">
    <property type="term" value="F:structural constituent of ribosome"/>
    <property type="evidence" value="ECO:0007669"/>
    <property type="project" value="InterPro"/>
</dbReference>
<keyword evidence="3 7" id="KW-0694">RNA-binding</keyword>